<reference evidence="1" key="1">
    <citation type="submission" date="2019-10" db="EMBL/GenBank/DDBJ databases">
        <authorList>
            <consortium name="DOE Joint Genome Institute"/>
            <person name="Kuo A."/>
            <person name="Miyauchi S."/>
            <person name="Kiss E."/>
            <person name="Drula E."/>
            <person name="Kohler A."/>
            <person name="Sanchez-Garcia M."/>
            <person name="Andreopoulos B."/>
            <person name="Barry K.W."/>
            <person name="Bonito G."/>
            <person name="Buee M."/>
            <person name="Carver A."/>
            <person name="Chen C."/>
            <person name="Cichocki N."/>
            <person name="Clum A."/>
            <person name="Culley D."/>
            <person name="Crous P.W."/>
            <person name="Fauchery L."/>
            <person name="Girlanda M."/>
            <person name="Hayes R."/>
            <person name="Keri Z."/>
            <person name="LaButti K."/>
            <person name="Lipzen A."/>
            <person name="Lombard V."/>
            <person name="Magnuson J."/>
            <person name="Maillard F."/>
            <person name="Morin E."/>
            <person name="Murat C."/>
            <person name="Nolan M."/>
            <person name="Ohm R."/>
            <person name="Pangilinan J."/>
            <person name="Pereira M."/>
            <person name="Perotto S."/>
            <person name="Peter M."/>
            <person name="Riley R."/>
            <person name="Sitrit Y."/>
            <person name="Stielow B."/>
            <person name="Szollosi G."/>
            <person name="Zifcakova L."/>
            <person name="Stursova M."/>
            <person name="Spatafora J.W."/>
            <person name="Tedersoo L."/>
            <person name="Vaario L.-M."/>
            <person name="Yamada A."/>
            <person name="Yan M."/>
            <person name="Wang P."/>
            <person name="Xu J."/>
            <person name="Bruns T."/>
            <person name="Baldrian P."/>
            <person name="Vilgalys R."/>
            <person name="Henrissat B."/>
            <person name="Grigoriev I.V."/>
            <person name="Hibbett D."/>
            <person name="Nagy L.G."/>
            <person name="Martin F.M."/>
        </authorList>
    </citation>
    <scope>NUCLEOTIDE SEQUENCE</scope>
    <source>
        <strain evidence="1">BED1</strain>
    </source>
</reference>
<dbReference type="Proteomes" id="UP001194468">
    <property type="component" value="Unassembled WGS sequence"/>
</dbReference>
<dbReference type="Gene3D" id="3.80.10.10">
    <property type="entry name" value="Ribonuclease Inhibitor"/>
    <property type="match status" value="1"/>
</dbReference>
<name>A0AAD4BIQ9_BOLED</name>
<evidence type="ECO:0000313" key="2">
    <source>
        <dbReference type="Proteomes" id="UP001194468"/>
    </source>
</evidence>
<dbReference type="InterPro" id="IPR032675">
    <property type="entry name" value="LRR_dom_sf"/>
</dbReference>
<dbReference type="SUPFAM" id="SSF52047">
    <property type="entry name" value="RNI-like"/>
    <property type="match status" value="1"/>
</dbReference>
<sequence>MDGRLLTNPETVLREKFGIRVNLNNPFLHSTGDSRPIHKLPVNILSYLFEIVADGLRNATTRHDVLTDEPEVLDNHKPSRNISKFMPRSGALTPWLPVSQVCRHWHDIAISTASLWAVIHIPFWTWSRCPPFRCVATQLERSKGFPLDIRINLDEFCNHPSVFFPMVFNTLLAHIRRWGSIEVQVAKTEHMYEILDAISKARISTAPQLASIVLLCHGNMFASSKDYIKSKRFILFGGSAPHLKTISLNGVNIDWNQPWISSASNLMTLEINVSSVPSWTQFATILRGAPNLQVLVFNDDTHLGKDIGWNDLDMGNTHGDNGTDPITLPKLRQLDISLPNAMAVQIYRKCHIPTLKKLTISSCYHNSQEDVDALVA</sequence>
<protein>
    <recommendedName>
        <fullName evidence="3">F-box domain-containing protein</fullName>
    </recommendedName>
</protein>
<accession>A0AAD4BIQ9</accession>
<organism evidence="1 2">
    <name type="scientific">Boletus edulis BED1</name>
    <dbReference type="NCBI Taxonomy" id="1328754"/>
    <lineage>
        <taxon>Eukaryota</taxon>
        <taxon>Fungi</taxon>
        <taxon>Dikarya</taxon>
        <taxon>Basidiomycota</taxon>
        <taxon>Agaricomycotina</taxon>
        <taxon>Agaricomycetes</taxon>
        <taxon>Agaricomycetidae</taxon>
        <taxon>Boletales</taxon>
        <taxon>Boletineae</taxon>
        <taxon>Boletaceae</taxon>
        <taxon>Boletoideae</taxon>
        <taxon>Boletus</taxon>
    </lineage>
</organism>
<dbReference type="AlphaFoldDB" id="A0AAD4BIQ9"/>
<evidence type="ECO:0000313" key="1">
    <source>
        <dbReference type="EMBL" id="KAF8431471.1"/>
    </source>
</evidence>
<comment type="caution">
    <text evidence="1">The sequence shown here is derived from an EMBL/GenBank/DDBJ whole genome shotgun (WGS) entry which is preliminary data.</text>
</comment>
<keyword evidence="2" id="KW-1185">Reference proteome</keyword>
<evidence type="ECO:0008006" key="3">
    <source>
        <dbReference type="Google" id="ProtNLM"/>
    </source>
</evidence>
<dbReference type="EMBL" id="WHUW01000050">
    <property type="protein sequence ID" value="KAF8431471.1"/>
    <property type="molecule type" value="Genomic_DNA"/>
</dbReference>
<reference evidence="1" key="2">
    <citation type="journal article" date="2020" name="Nat. Commun.">
        <title>Large-scale genome sequencing of mycorrhizal fungi provides insights into the early evolution of symbiotic traits.</title>
        <authorList>
            <person name="Miyauchi S."/>
            <person name="Kiss E."/>
            <person name="Kuo A."/>
            <person name="Drula E."/>
            <person name="Kohler A."/>
            <person name="Sanchez-Garcia M."/>
            <person name="Morin E."/>
            <person name="Andreopoulos B."/>
            <person name="Barry K.W."/>
            <person name="Bonito G."/>
            <person name="Buee M."/>
            <person name="Carver A."/>
            <person name="Chen C."/>
            <person name="Cichocki N."/>
            <person name="Clum A."/>
            <person name="Culley D."/>
            <person name="Crous P.W."/>
            <person name="Fauchery L."/>
            <person name="Girlanda M."/>
            <person name="Hayes R.D."/>
            <person name="Keri Z."/>
            <person name="LaButti K."/>
            <person name="Lipzen A."/>
            <person name="Lombard V."/>
            <person name="Magnuson J."/>
            <person name="Maillard F."/>
            <person name="Murat C."/>
            <person name="Nolan M."/>
            <person name="Ohm R.A."/>
            <person name="Pangilinan J."/>
            <person name="Pereira M.F."/>
            <person name="Perotto S."/>
            <person name="Peter M."/>
            <person name="Pfister S."/>
            <person name="Riley R."/>
            <person name="Sitrit Y."/>
            <person name="Stielow J.B."/>
            <person name="Szollosi G."/>
            <person name="Zifcakova L."/>
            <person name="Stursova M."/>
            <person name="Spatafora J.W."/>
            <person name="Tedersoo L."/>
            <person name="Vaario L.M."/>
            <person name="Yamada A."/>
            <person name="Yan M."/>
            <person name="Wang P."/>
            <person name="Xu J."/>
            <person name="Bruns T."/>
            <person name="Baldrian P."/>
            <person name="Vilgalys R."/>
            <person name="Dunand C."/>
            <person name="Henrissat B."/>
            <person name="Grigoriev I.V."/>
            <person name="Hibbett D."/>
            <person name="Nagy L.G."/>
            <person name="Martin F.M."/>
        </authorList>
    </citation>
    <scope>NUCLEOTIDE SEQUENCE</scope>
    <source>
        <strain evidence="1">BED1</strain>
    </source>
</reference>
<gene>
    <name evidence="1" type="ORF">L210DRAFT_3764233</name>
</gene>
<proteinExistence type="predicted"/>